<evidence type="ECO:0000256" key="1">
    <source>
        <dbReference type="SAM" id="MobiDB-lite"/>
    </source>
</evidence>
<accession>A0ABP4QX54</accession>
<organism evidence="2 3">
    <name type="scientific">Kribbella alba</name>
    <dbReference type="NCBI Taxonomy" id="190197"/>
    <lineage>
        <taxon>Bacteria</taxon>
        <taxon>Bacillati</taxon>
        <taxon>Actinomycetota</taxon>
        <taxon>Actinomycetes</taxon>
        <taxon>Propionibacteriales</taxon>
        <taxon>Kribbellaceae</taxon>
        <taxon>Kribbella</taxon>
    </lineage>
</organism>
<name>A0ABP4QX54_9ACTN</name>
<feature type="compositionally biased region" description="Basic and acidic residues" evidence="1">
    <location>
        <begin position="1"/>
        <end position="24"/>
    </location>
</feature>
<dbReference type="Proteomes" id="UP001501319">
    <property type="component" value="Unassembled WGS sequence"/>
</dbReference>
<comment type="caution">
    <text evidence="2">The sequence shown here is derived from an EMBL/GenBank/DDBJ whole genome shotgun (WGS) entry which is preliminary data.</text>
</comment>
<keyword evidence="3" id="KW-1185">Reference proteome</keyword>
<evidence type="ECO:0000313" key="2">
    <source>
        <dbReference type="EMBL" id="GAA1626650.1"/>
    </source>
</evidence>
<evidence type="ECO:0000313" key="3">
    <source>
        <dbReference type="Proteomes" id="UP001501319"/>
    </source>
</evidence>
<feature type="region of interest" description="Disordered" evidence="1">
    <location>
        <begin position="1"/>
        <end position="37"/>
    </location>
</feature>
<reference evidence="3" key="1">
    <citation type="journal article" date="2019" name="Int. J. Syst. Evol. Microbiol.">
        <title>The Global Catalogue of Microorganisms (GCM) 10K type strain sequencing project: providing services to taxonomists for standard genome sequencing and annotation.</title>
        <authorList>
            <consortium name="The Broad Institute Genomics Platform"/>
            <consortium name="The Broad Institute Genome Sequencing Center for Infectious Disease"/>
            <person name="Wu L."/>
            <person name="Ma J."/>
        </authorList>
    </citation>
    <scope>NUCLEOTIDE SEQUENCE [LARGE SCALE GENOMIC DNA]</scope>
    <source>
        <strain evidence="3">JCM 14306</strain>
    </source>
</reference>
<proteinExistence type="predicted"/>
<dbReference type="EMBL" id="BAAANE010000003">
    <property type="protein sequence ID" value="GAA1626650.1"/>
    <property type="molecule type" value="Genomic_DNA"/>
</dbReference>
<sequence length="123" mass="13647">MEDRPAGPRKAEHEHDCDHRDVPRRQRPSAPSQPLRQHRIWNPSTSHLLIPPQLLVAPHRLRAGGAQPRKSTQAFARVGLWGAAFDLHAREGTSRNPASRRNLQACGKRGRKAELTPRVAGGG</sequence>
<protein>
    <submittedName>
        <fullName evidence="2">Uncharacterized protein</fullName>
    </submittedName>
</protein>
<gene>
    <name evidence="2" type="ORF">GCM10009744_13190</name>
</gene>